<dbReference type="EMBL" id="GBXM01011278">
    <property type="protein sequence ID" value="JAH97299.1"/>
    <property type="molecule type" value="Transcribed_RNA"/>
</dbReference>
<feature type="transmembrane region" description="Helical" evidence="1">
    <location>
        <begin position="41"/>
        <end position="65"/>
    </location>
</feature>
<keyword evidence="1" id="KW-0812">Transmembrane</keyword>
<keyword evidence="1" id="KW-0472">Membrane</keyword>
<evidence type="ECO:0000256" key="1">
    <source>
        <dbReference type="SAM" id="Phobius"/>
    </source>
</evidence>
<evidence type="ECO:0000313" key="2">
    <source>
        <dbReference type="EMBL" id="JAH97299.1"/>
    </source>
</evidence>
<proteinExistence type="predicted"/>
<reference evidence="2" key="2">
    <citation type="journal article" date="2015" name="Fish Shellfish Immunol.">
        <title>Early steps in the European eel (Anguilla anguilla)-Vibrio vulnificus interaction in the gills: Role of the RtxA13 toxin.</title>
        <authorList>
            <person name="Callol A."/>
            <person name="Pajuelo D."/>
            <person name="Ebbesson L."/>
            <person name="Teles M."/>
            <person name="MacKenzie S."/>
            <person name="Amaro C."/>
        </authorList>
    </citation>
    <scope>NUCLEOTIDE SEQUENCE</scope>
</reference>
<organism evidence="2">
    <name type="scientific">Anguilla anguilla</name>
    <name type="common">European freshwater eel</name>
    <name type="synonym">Muraena anguilla</name>
    <dbReference type="NCBI Taxonomy" id="7936"/>
    <lineage>
        <taxon>Eukaryota</taxon>
        <taxon>Metazoa</taxon>
        <taxon>Chordata</taxon>
        <taxon>Craniata</taxon>
        <taxon>Vertebrata</taxon>
        <taxon>Euteleostomi</taxon>
        <taxon>Actinopterygii</taxon>
        <taxon>Neopterygii</taxon>
        <taxon>Teleostei</taxon>
        <taxon>Anguilliformes</taxon>
        <taxon>Anguillidae</taxon>
        <taxon>Anguilla</taxon>
    </lineage>
</organism>
<reference evidence="2" key="1">
    <citation type="submission" date="2014-11" db="EMBL/GenBank/DDBJ databases">
        <authorList>
            <person name="Amaro Gonzalez C."/>
        </authorList>
    </citation>
    <scope>NUCLEOTIDE SEQUENCE</scope>
</reference>
<accession>A0A0E9X403</accession>
<name>A0A0E9X403_ANGAN</name>
<sequence length="83" mass="9531">MARKKTRKLKQGNFTRAVPALHHDDSSLVTLLRAVDFFRHLAVDLLLPWGVQWPFSFVVLTILALPTSSRLMFPGFCRCWASF</sequence>
<protein>
    <submittedName>
        <fullName evidence="2">Uncharacterized protein</fullName>
    </submittedName>
</protein>
<keyword evidence="1" id="KW-1133">Transmembrane helix</keyword>
<dbReference type="AlphaFoldDB" id="A0A0E9X403"/>